<dbReference type="InterPro" id="IPR010021">
    <property type="entry name" value="PGPP1/Gep4"/>
</dbReference>
<proteinExistence type="predicted"/>
<feature type="domain" description="RING-type" evidence="6">
    <location>
        <begin position="96"/>
        <end position="136"/>
    </location>
</feature>
<dbReference type="InterPro" id="IPR023214">
    <property type="entry name" value="HAD_sf"/>
</dbReference>
<dbReference type="Gene3D" id="3.30.40.10">
    <property type="entry name" value="Zinc/RING finger domain, C3HC4 (zinc finger)"/>
    <property type="match status" value="1"/>
</dbReference>
<dbReference type="InterPro" id="IPR006549">
    <property type="entry name" value="HAD-SF_hydro_IIIA"/>
</dbReference>
<dbReference type="Gene3D" id="3.40.50.1000">
    <property type="entry name" value="HAD superfamily/HAD-like"/>
    <property type="match status" value="1"/>
</dbReference>
<evidence type="ECO:0000256" key="3">
    <source>
        <dbReference type="ARBA" id="ARBA00022833"/>
    </source>
</evidence>
<dbReference type="PROSITE" id="PS00518">
    <property type="entry name" value="ZF_RING_1"/>
    <property type="match status" value="1"/>
</dbReference>
<dbReference type="Pfam" id="PF09419">
    <property type="entry name" value="PGP_phosphatase"/>
    <property type="match status" value="1"/>
</dbReference>
<dbReference type="EMBL" id="JADCNM010000005">
    <property type="protein sequence ID" value="KAG0481845.1"/>
    <property type="molecule type" value="Genomic_DNA"/>
</dbReference>
<dbReference type="NCBIfam" id="TIGR01668">
    <property type="entry name" value="YqeG_hyp_ppase"/>
    <property type="match status" value="1"/>
</dbReference>
<evidence type="ECO:0000259" key="6">
    <source>
        <dbReference type="PROSITE" id="PS50089"/>
    </source>
</evidence>
<dbReference type="InterPro" id="IPR017907">
    <property type="entry name" value="Znf_RING_CS"/>
</dbReference>
<feature type="compositionally biased region" description="Polar residues" evidence="5">
    <location>
        <begin position="216"/>
        <end position="227"/>
    </location>
</feature>
<dbReference type="PROSITE" id="PS50089">
    <property type="entry name" value="ZF_RING_2"/>
    <property type="match status" value="1"/>
</dbReference>
<gene>
    <name evidence="7" type="ORF">HPP92_009929</name>
</gene>
<evidence type="ECO:0000256" key="5">
    <source>
        <dbReference type="SAM" id="MobiDB-lite"/>
    </source>
</evidence>
<dbReference type="Pfam" id="PF13923">
    <property type="entry name" value="zf-C3HC4_2"/>
    <property type="match status" value="1"/>
</dbReference>
<dbReference type="NCBIfam" id="TIGR01662">
    <property type="entry name" value="HAD-SF-IIIA"/>
    <property type="match status" value="1"/>
</dbReference>
<evidence type="ECO:0000256" key="1">
    <source>
        <dbReference type="ARBA" id="ARBA00022723"/>
    </source>
</evidence>
<dbReference type="AlphaFoldDB" id="A0A835R5F7"/>
<sequence>MPAQKRAVTPPSSPSAASDEYSSPMAEEVAAEPSVENPDVGGIDENSPANTNPLPESTQEQDDSDGEGGSTSSQSSGDKEEFILVKLADIRKEVQCPICLGIIRKTRTVMECLHRFCRECIDKSMRLGNKECPACRTHCGSRRSLRDDPNYDALIAALYPDIDKYEEEELAFHEEEKNRNEKIQASIAETFRRQSEALGRKRSTAKATAAAFMRKSQGSYRTGQNSYFRGRVRSNARNTSPLVSDDEDDDAICDDASKDSSSAEEASPERKHKRCRRMAAHRSSPARLACNADLGSEENYDVEVNRENLRTSPLRAGNRELAWGKGGARSQTRHGSTSVSNGRYVKPRLAKLMEYLRNLNENDDMFDVHVKLLPSKEQSLVVHNPYICCPPTLSIKHIREFVAIQTSTNVEEIDIYVRKSRSDTLKQIKQAEKGPPEPLEELHKVQADESLTGLLGKFSTTRGDLTTKNFEAWSLISMSAPIHFASAASLFHCGAIHRKRTKEKPEMSRWWKKELSQSLNSAGVASFLKLATRQPQLALPHLSVPDIRWIDWAEVERLGFRGVVFDKDNTLTAPYSLSLWPDLSGSFLRCQAAFGGRVAVFSNSAGLHQYDPDGNEAKALEEAIKGIHVIRHEQKKPSGTAAEIENYFGCPASNLVMVGDRHFTDIVYGNVNGFLTVLTEPLCLSKEPFAVKQKNVN</sequence>
<dbReference type="GO" id="GO:0008962">
    <property type="term" value="F:phosphatidylglycerophosphatase activity"/>
    <property type="evidence" value="ECO:0007669"/>
    <property type="project" value="InterPro"/>
</dbReference>
<dbReference type="InterPro" id="IPR013083">
    <property type="entry name" value="Znf_RING/FYVE/PHD"/>
</dbReference>
<dbReference type="InterPro" id="IPR044592">
    <property type="entry name" value="RING1A/B"/>
</dbReference>
<feature type="region of interest" description="Disordered" evidence="5">
    <location>
        <begin position="1"/>
        <end position="78"/>
    </location>
</feature>
<dbReference type="GO" id="GO:0008270">
    <property type="term" value="F:zinc ion binding"/>
    <property type="evidence" value="ECO:0007669"/>
    <property type="project" value="UniProtKB-KW"/>
</dbReference>
<dbReference type="PANTHER" id="PTHR46537">
    <property type="entry name" value="OS11G0578200 PROTEIN"/>
    <property type="match status" value="1"/>
</dbReference>
<dbReference type="OrthoDB" id="198652at2759"/>
<dbReference type="InterPro" id="IPR036412">
    <property type="entry name" value="HAD-like_sf"/>
</dbReference>
<organism evidence="7 8">
    <name type="scientific">Vanilla planifolia</name>
    <name type="common">Vanilla</name>
    <dbReference type="NCBI Taxonomy" id="51239"/>
    <lineage>
        <taxon>Eukaryota</taxon>
        <taxon>Viridiplantae</taxon>
        <taxon>Streptophyta</taxon>
        <taxon>Embryophyta</taxon>
        <taxon>Tracheophyta</taxon>
        <taxon>Spermatophyta</taxon>
        <taxon>Magnoliopsida</taxon>
        <taxon>Liliopsida</taxon>
        <taxon>Asparagales</taxon>
        <taxon>Orchidaceae</taxon>
        <taxon>Vanilloideae</taxon>
        <taxon>Vanilleae</taxon>
        <taxon>Vanilla</taxon>
    </lineage>
</organism>
<evidence type="ECO:0000313" key="7">
    <source>
        <dbReference type="EMBL" id="KAG0481845.1"/>
    </source>
</evidence>
<feature type="compositionally biased region" description="Polar residues" evidence="5">
    <location>
        <begin position="47"/>
        <end position="58"/>
    </location>
</feature>
<reference evidence="7 8" key="1">
    <citation type="journal article" date="2020" name="Nat. Food">
        <title>A phased Vanilla planifolia genome enables genetic improvement of flavour and production.</title>
        <authorList>
            <person name="Hasing T."/>
            <person name="Tang H."/>
            <person name="Brym M."/>
            <person name="Khazi F."/>
            <person name="Huang T."/>
            <person name="Chambers A.H."/>
        </authorList>
    </citation>
    <scope>NUCLEOTIDE SEQUENCE [LARGE SCALE GENOMIC DNA]</scope>
    <source>
        <tissue evidence="7">Leaf</tissue>
    </source>
</reference>
<dbReference type="SMART" id="SM00184">
    <property type="entry name" value="RING"/>
    <property type="match status" value="1"/>
</dbReference>
<dbReference type="SUPFAM" id="SSF57850">
    <property type="entry name" value="RING/U-box"/>
    <property type="match status" value="1"/>
</dbReference>
<dbReference type="PANTHER" id="PTHR46537:SF3">
    <property type="entry name" value="E3 UBIQUITIN-PROTEIN LIGASE RING1A"/>
    <property type="match status" value="1"/>
</dbReference>
<keyword evidence="2 4" id="KW-0863">Zinc-finger</keyword>
<dbReference type="InterPro" id="IPR001841">
    <property type="entry name" value="Znf_RING"/>
</dbReference>
<feature type="compositionally biased region" description="Low complexity" evidence="5">
    <location>
        <begin position="14"/>
        <end position="24"/>
    </location>
</feature>
<dbReference type="Proteomes" id="UP000639772">
    <property type="component" value="Unassembled WGS sequence"/>
</dbReference>
<feature type="compositionally biased region" description="Basic residues" evidence="5">
    <location>
        <begin position="270"/>
        <end position="280"/>
    </location>
</feature>
<protein>
    <recommendedName>
        <fullName evidence="6">RING-type domain-containing protein</fullName>
    </recommendedName>
</protein>
<dbReference type="SUPFAM" id="SSF56784">
    <property type="entry name" value="HAD-like"/>
    <property type="match status" value="1"/>
</dbReference>
<comment type="caution">
    <text evidence="7">The sequence shown here is derived from an EMBL/GenBank/DDBJ whole genome shotgun (WGS) entry which is preliminary data.</text>
</comment>
<evidence type="ECO:0000256" key="4">
    <source>
        <dbReference type="PROSITE-ProRule" id="PRU00175"/>
    </source>
</evidence>
<feature type="compositionally biased region" description="Acidic residues" evidence="5">
    <location>
        <begin position="244"/>
        <end position="253"/>
    </location>
</feature>
<evidence type="ECO:0000256" key="2">
    <source>
        <dbReference type="ARBA" id="ARBA00022771"/>
    </source>
</evidence>
<dbReference type="InterPro" id="IPR027706">
    <property type="entry name" value="PGP_Pase"/>
</dbReference>
<dbReference type="CDD" id="cd16531">
    <property type="entry name" value="RING-HC_RING1-like"/>
    <property type="match status" value="1"/>
</dbReference>
<feature type="region of interest" description="Disordered" evidence="5">
    <location>
        <begin position="215"/>
        <end position="282"/>
    </location>
</feature>
<name>A0A835R5F7_VANPL</name>
<accession>A0A835R5F7</accession>
<evidence type="ECO:0000313" key="8">
    <source>
        <dbReference type="Proteomes" id="UP000639772"/>
    </source>
</evidence>
<keyword evidence="1" id="KW-0479">Metal-binding</keyword>
<keyword evidence="3" id="KW-0862">Zinc</keyword>